<accession>A0ACB9MW31</accession>
<dbReference type="EMBL" id="CM039433">
    <property type="protein sequence ID" value="KAI4327827.1"/>
    <property type="molecule type" value="Genomic_DNA"/>
</dbReference>
<evidence type="ECO:0000313" key="2">
    <source>
        <dbReference type="Proteomes" id="UP000828941"/>
    </source>
</evidence>
<keyword evidence="2" id="KW-1185">Reference proteome</keyword>
<proteinExistence type="predicted"/>
<reference evidence="1 2" key="1">
    <citation type="journal article" date="2022" name="DNA Res.">
        <title>Chromosomal-level genome assembly of the orchid tree Bauhinia variegata (Leguminosae; Cercidoideae) supports the allotetraploid origin hypothesis of Bauhinia.</title>
        <authorList>
            <person name="Zhong Y."/>
            <person name="Chen Y."/>
            <person name="Zheng D."/>
            <person name="Pang J."/>
            <person name="Liu Y."/>
            <person name="Luo S."/>
            <person name="Meng S."/>
            <person name="Qian L."/>
            <person name="Wei D."/>
            <person name="Dai S."/>
            <person name="Zhou R."/>
        </authorList>
    </citation>
    <scope>NUCLEOTIDE SEQUENCE [LARGE SCALE GENOMIC DNA]</scope>
    <source>
        <strain evidence="1">BV-YZ2020</strain>
    </source>
</reference>
<comment type="caution">
    <text evidence="1">The sequence shown here is derived from an EMBL/GenBank/DDBJ whole genome shotgun (WGS) entry which is preliminary data.</text>
</comment>
<dbReference type="Proteomes" id="UP000828941">
    <property type="component" value="Chromosome 8"/>
</dbReference>
<sequence>MWCRRWTIRKRQRFLLSFSVHALSFPTHWQYEVNGYQFSDCACKPMETSSTMATSEGDDGEVTKSHVEDSSKSDEQFSDLHHSKNESKEYIVLGNGLSDSNQFPDDPHDQLIQMVAELGFQNEFLKSQFEGFSSLYSVQSEPSPQKIVGGPEDGDSDIVKELQGKIESLNRELLEEKQTRAAAEEALKHLQTAYSEADAKAQELSEKLLEAEKKLDEEIKERDEKYAELDSKFNRLHKRAKQRIQEVQKEKDDLEARFNEVKETAERASSEKSALQQDLERTRQQANEALKAMDADRQQLRSANNKLRDTTEDLRRSLQPKESAIETLQESLAEKEQMLEEMRGLLQAADEKRQASMAELSAKHQKNIESLEAQINEALSDRSKATETISSLQVLVAERESKIAEMEAASTGEAARLRAAVESVKGELSHLKQEHEKEKESWETASRALKTKLEIAESNCIRAEVEVAKMRSQLESEVSAQTRILNMRDSELLAFKEEISRLESEFSSYKVRAHTLLQKKDAELAAAKDSEQLKVLEEALKEAESQISSVTTERDRVLQNLQSAIANHERELTERDTALEKAKQQRKSLEMKLDSVNAQHQKEKEAWELSLQNVEETWRIRCEAMKAENEATSTLDIKKELEDLKLRYKKLKEEHDSFRDLADRMIGEKDNEISRLLDDNKKLRQSLQSTPQLVDQNDNYHTAFHKQDPQSFSPSAEEQQILLLARQQAQREEELARSQRHILALQEEIEELERENRLHSQQEAMLKAEFRDMERSKKREGVDMTYLKNVILKLLETGEVEALLPVIGMLLQFSPEEVQKCQQAYRNATDVPPSPASDSGSGLSLFSRFSFS</sequence>
<organism evidence="1 2">
    <name type="scientific">Bauhinia variegata</name>
    <name type="common">Purple orchid tree</name>
    <name type="synonym">Phanera variegata</name>
    <dbReference type="NCBI Taxonomy" id="167791"/>
    <lineage>
        <taxon>Eukaryota</taxon>
        <taxon>Viridiplantae</taxon>
        <taxon>Streptophyta</taxon>
        <taxon>Embryophyta</taxon>
        <taxon>Tracheophyta</taxon>
        <taxon>Spermatophyta</taxon>
        <taxon>Magnoliopsida</taxon>
        <taxon>eudicotyledons</taxon>
        <taxon>Gunneridae</taxon>
        <taxon>Pentapetalae</taxon>
        <taxon>rosids</taxon>
        <taxon>fabids</taxon>
        <taxon>Fabales</taxon>
        <taxon>Fabaceae</taxon>
        <taxon>Cercidoideae</taxon>
        <taxon>Cercideae</taxon>
        <taxon>Bauhiniinae</taxon>
        <taxon>Bauhinia</taxon>
    </lineage>
</organism>
<protein>
    <submittedName>
        <fullName evidence="1">Uncharacterized protein</fullName>
    </submittedName>
</protein>
<gene>
    <name evidence="1" type="ORF">L6164_020244</name>
</gene>
<evidence type="ECO:0000313" key="1">
    <source>
        <dbReference type="EMBL" id="KAI4327827.1"/>
    </source>
</evidence>
<name>A0ACB9MW31_BAUVA</name>